<evidence type="ECO:0000313" key="2">
    <source>
        <dbReference type="Proteomes" id="UP000239388"/>
    </source>
</evidence>
<protein>
    <recommendedName>
        <fullName evidence="3">Carboxypeptidase regulatory-like domain-containing protein</fullName>
    </recommendedName>
</protein>
<evidence type="ECO:0008006" key="3">
    <source>
        <dbReference type="Google" id="ProtNLM"/>
    </source>
</evidence>
<sequence>MELDGKPLEDAKLIFEPMGDAQGIANGKPSYGRTDASGAFTLHCPQEDVEGAAIGEHRVRIVTTKAPEYTEQQKTKARSYLERQEAAGGNSNPQVTDEMVNAYLSDSVQPVSRETLPARYNAKTELKFTVESGKENQANFSLESK</sequence>
<comment type="caution">
    <text evidence="1">The sequence shown here is derived from an EMBL/GenBank/DDBJ whole genome shotgun (WGS) entry which is preliminary data.</text>
</comment>
<name>A0A2S8G1I0_9BACT</name>
<organism evidence="1 2">
    <name type="scientific">Blastopirellula marina</name>
    <dbReference type="NCBI Taxonomy" id="124"/>
    <lineage>
        <taxon>Bacteria</taxon>
        <taxon>Pseudomonadati</taxon>
        <taxon>Planctomycetota</taxon>
        <taxon>Planctomycetia</taxon>
        <taxon>Pirellulales</taxon>
        <taxon>Pirellulaceae</taxon>
        <taxon>Blastopirellula</taxon>
    </lineage>
</organism>
<proteinExistence type="predicted"/>
<evidence type="ECO:0000313" key="1">
    <source>
        <dbReference type="EMBL" id="PQO38305.1"/>
    </source>
</evidence>
<dbReference type="Proteomes" id="UP000239388">
    <property type="component" value="Unassembled WGS sequence"/>
</dbReference>
<accession>A0A2S8G1I0</accession>
<dbReference type="EMBL" id="PUIB01000011">
    <property type="protein sequence ID" value="PQO38305.1"/>
    <property type="molecule type" value="Genomic_DNA"/>
</dbReference>
<reference evidence="1 2" key="1">
    <citation type="submission" date="2018-02" db="EMBL/GenBank/DDBJ databases">
        <title>Comparative genomes isolates from brazilian mangrove.</title>
        <authorList>
            <person name="Araujo J.E."/>
            <person name="Taketani R.G."/>
            <person name="Silva M.C.P."/>
            <person name="Loureco M.V."/>
            <person name="Andreote F.D."/>
        </authorList>
    </citation>
    <scope>NUCLEOTIDE SEQUENCE [LARGE SCALE GENOMIC DNA]</scope>
    <source>
        <strain evidence="1 2">NAP PRIS-MGV</strain>
    </source>
</reference>
<gene>
    <name evidence="1" type="ORF">C5Y98_09565</name>
</gene>
<dbReference type="AlphaFoldDB" id="A0A2S8G1I0"/>